<accession>A0AAV0WRG6</accession>
<evidence type="ECO:0000256" key="1">
    <source>
        <dbReference type="SAM" id="MobiDB-lite"/>
    </source>
</evidence>
<protein>
    <submittedName>
        <fullName evidence="2">Uncharacterized protein</fullName>
    </submittedName>
</protein>
<feature type="region of interest" description="Disordered" evidence="1">
    <location>
        <begin position="39"/>
        <end position="66"/>
    </location>
</feature>
<dbReference type="AlphaFoldDB" id="A0AAV0WRG6"/>
<dbReference type="EMBL" id="CARXXK010000002">
    <property type="protein sequence ID" value="CAI6358318.1"/>
    <property type="molecule type" value="Genomic_DNA"/>
</dbReference>
<proteinExistence type="predicted"/>
<comment type="caution">
    <text evidence="2">The sequence shown here is derived from an EMBL/GenBank/DDBJ whole genome shotgun (WGS) entry which is preliminary data.</text>
</comment>
<feature type="compositionally biased region" description="Polar residues" evidence="1">
    <location>
        <begin position="39"/>
        <end position="58"/>
    </location>
</feature>
<gene>
    <name evidence="2" type="ORF">MEUPH1_LOCUS13846</name>
</gene>
<organism evidence="2 3">
    <name type="scientific">Macrosiphum euphorbiae</name>
    <name type="common">potato aphid</name>
    <dbReference type="NCBI Taxonomy" id="13131"/>
    <lineage>
        <taxon>Eukaryota</taxon>
        <taxon>Metazoa</taxon>
        <taxon>Ecdysozoa</taxon>
        <taxon>Arthropoda</taxon>
        <taxon>Hexapoda</taxon>
        <taxon>Insecta</taxon>
        <taxon>Pterygota</taxon>
        <taxon>Neoptera</taxon>
        <taxon>Paraneoptera</taxon>
        <taxon>Hemiptera</taxon>
        <taxon>Sternorrhyncha</taxon>
        <taxon>Aphidomorpha</taxon>
        <taxon>Aphidoidea</taxon>
        <taxon>Aphididae</taxon>
        <taxon>Macrosiphini</taxon>
        <taxon>Macrosiphum</taxon>
    </lineage>
</organism>
<keyword evidence="3" id="KW-1185">Reference proteome</keyword>
<evidence type="ECO:0000313" key="2">
    <source>
        <dbReference type="EMBL" id="CAI6358318.1"/>
    </source>
</evidence>
<evidence type="ECO:0000313" key="3">
    <source>
        <dbReference type="Proteomes" id="UP001160148"/>
    </source>
</evidence>
<sequence>MSDFQLVYQSLYPANDNQNLNLVDISTYSVDCANVYSSDLTTQQHQPPRTSTSPVSNDTTKHYSPYSTPHQLPLPFLQAQIITQNMVHICPWIEQMGQYYNYCI</sequence>
<reference evidence="2 3" key="1">
    <citation type="submission" date="2023-01" db="EMBL/GenBank/DDBJ databases">
        <authorList>
            <person name="Whitehead M."/>
        </authorList>
    </citation>
    <scope>NUCLEOTIDE SEQUENCE [LARGE SCALE GENOMIC DNA]</scope>
</reference>
<dbReference type="Proteomes" id="UP001160148">
    <property type="component" value="Unassembled WGS sequence"/>
</dbReference>
<name>A0AAV0WRG6_9HEMI</name>